<evidence type="ECO:0000259" key="3">
    <source>
        <dbReference type="Pfam" id="PF12222"/>
    </source>
</evidence>
<dbReference type="PANTHER" id="PTHR31104">
    <property type="entry name" value="PEPTIDE-N4-(N-ACETYL-BETA-GLUCOSAMINYL)ASPARAGINE AMIDASE A PROTEIN"/>
    <property type="match status" value="1"/>
</dbReference>
<feature type="region of interest" description="Disordered" evidence="1">
    <location>
        <begin position="577"/>
        <end position="601"/>
    </location>
</feature>
<reference evidence="4 5" key="1">
    <citation type="submission" date="2016-08" db="EMBL/GenBank/DDBJ databases">
        <title>Evolution of the type three secretion system and type three effector repertoires in Xanthomonas.</title>
        <authorList>
            <person name="Merda D."/>
            <person name="Briand M."/>
            <person name="Bosis E."/>
            <person name="Rousseau C."/>
            <person name="Portier P."/>
            <person name="Jacques M.-A."/>
            <person name="Fischer-Le Saux M."/>
        </authorList>
    </citation>
    <scope>NUCLEOTIDE SEQUENCE [LARGE SCALE GENOMIC DNA]</scope>
    <source>
        <strain evidence="4 5">CFBP 4691</strain>
    </source>
</reference>
<feature type="signal peptide" evidence="2">
    <location>
        <begin position="1"/>
        <end position="42"/>
    </location>
</feature>
<accession>A0A2S6ZAR6</accession>
<dbReference type="EMBL" id="MIGX01000148">
    <property type="protein sequence ID" value="PPT80182.1"/>
    <property type="molecule type" value="Genomic_DNA"/>
</dbReference>
<dbReference type="InterPro" id="IPR021102">
    <property type="entry name" value="PNGase_A"/>
</dbReference>
<evidence type="ECO:0000313" key="4">
    <source>
        <dbReference type="EMBL" id="PPT80182.1"/>
    </source>
</evidence>
<organism evidence="4 5">
    <name type="scientific">Xanthomonas theicola</name>
    <dbReference type="NCBI Taxonomy" id="56464"/>
    <lineage>
        <taxon>Bacteria</taxon>
        <taxon>Pseudomonadati</taxon>
        <taxon>Pseudomonadota</taxon>
        <taxon>Gammaproteobacteria</taxon>
        <taxon>Lysobacterales</taxon>
        <taxon>Lysobacteraceae</taxon>
        <taxon>Xanthomonas</taxon>
    </lineage>
</organism>
<dbReference type="Proteomes" id="UP000239898">
    <property type="component" value="Unassembled WGS sequence"/>
</dbReference>
<dbReference type="Pfam" id="PF12222">
    <property type="entry name" value="PNGaseA"/>
    <property type="match status" value="1"/>
</dbReference>
<comment type="caution">
    <text evidence="4">The sequence shown here is derived from an EMBL/GenBank/DDBJ whole genome shotgun (WGS) entry which is preliminary data.</text>
</comment>
<feature type="chain" id="PRO_5015609151" description="Peptide N-acetyl-beta-D-glucosaminyl asparaginase amidase A N-terminal domain-containing protein" evidence="2">
    <location>
        <begin position="43"/>
        <end position="601"/>
    </location>
</feature>
<proteinExistence type="predicted"/>
<name>A0A2S6ZAR6_9XANT</name>
<sequence length="601" mass="64323">MLRSVNRGTFGEGGRMAFINDAGRKRLWVGLFGCIATCSVHAALAATPPSFTVGSANVATADPTVPRPPGKACTVELFSGFTFRDFSNHPFTYAPPAGCGTSWSKVVLEADFAVTAGHQFDRTASLWLGGANIYFGTTQEPSPTVSPSWHIERDVSDFASLLSQPQSGQAILENVVDDTYTGIISGSARLVFYPANILAPKVDAPDAVFPLSDSAVGGTGVLSRTLTLPTNVERAYLDVYAQGQGQGEFWFSCDQGQGCAAGPYREVQVSIDGQQVGVAPVYPWIFTGGIDPYMWQPTPGVQALNFLPYRVDLTPFAAVLNDGRPHALAIVVTGANRDFAVIGNLFVHLDHARKVVTGAVVANTLQGQPAVASVDKHVTNADGVTGNSTTTHASRSFRVAGYVDTSQGRIITDVNQTVTFRNTQTDSVHDQKGPLHFQKDVDQLSTVDSTTTTRQGPLGIAVTTETHFDYPLVASLGTTFEGAGKMVKPSAVTQGFSRQFSKKLGRLLIYRSDIDNIIDTADTLNLTEGRITGNTAQRSIQEFRFKDNLGNCYSRDIATAAGVLTAATDGGACPQGRNRSSWFTHPDGSPDTSRTEYPRIF</sequence>
<protein>
    <recommendedName>
        <fullName evidence="3">Peptide N-acetyl-beta-D-glucosaminyl asparaginase amidase A N-terminal domain-containing protein</fullName>
    </recommendedName>
</protein>
<evidence type="ECO:0000256" key="1">
    <source>
        <dbReference type="SAM" id="MobiDB-lite"/>
    </source>
</evidence>
<evidence type="ECO:0000256" key="2">
    <source>
        <dbReference type="SAM" id="SignalP"/>
    </source>
</evidence>
<dbReference type="AlphaFoldDB" id="A0A2S6ZAR6"/>
<dbReference type="InterPro" id="IPR056948">
    <property type="entry name" value="PNGaseA_N"/>
</dbReference>
<gene>
    <name evidence="4" type="ORF">XthCFBP4691_18305</name>
</gene>
<keyword evidence="2" id="KW-0732">Signal</keyword>
<evidence type="ECO:0000313" key="5">
    <source>
        <dbReference type="Proteomes" id="UP000239898"/>
    </source>
</evidence>
<keyword evidence="5" id="KW-1185">Reference proteome</keyword>
<feature type="domain" description="Peptide N-acetyl-beta-D-glucosaminyl asparaginase amidase A N-terminal" evidence="3">
    <location>
        <begin position="73"/>
        <end position="362"/>
    </location>
</feature>